<reference evidence="3 4" key="1">
    <citation type="journal article" date="2013" name="Genome Announc.">
        <title>Complete Genome Sequence of Wohlfahrtiimonas chitiniclastica Strain SH04, Isolated from Chrysomya megacephala Collected from Pudong International Airport in China.</title>
        <authorList>
            <person name="Cao X.M."/>
            <person name="Chen T."/>
            <person name="Xu L.Z."/>
            <person name="Yao L.S."/>
            <person name="Qi J."/>
            <person name="Zhang X.L."/>
            <person name="Yan Q.L."/>
            <person name="Deng Y.H."/>
            <person name="Guo T.Y."/>
            <person name="Wang J."/>
            <person name="Hu K.X."/>
            <person name="Xu B.L."/>
        </authorList>
    </citation>
    <scope>NUCLEOTIDE SEQUENCE [LARGE SCALE GENOMIC DNA]</scope>
    <source>
        <strain evidence="3 4">SH04</strain>
    </source>
</reference>
<dbReference type="OrthoDB" id="9765532at2"/>
<feature type="transmembrane region" description="Helical" evidence="1">
    <location>
        <begin position="283"/>
        <end position="303"/>
    </location>
</feature>
<accession>L8Y1C6</accession>
<feature type="signal peptide" evidence="2">
    <location>
        <begin position="1"/>
        <end position="20"/>
    </location>
</feature>
<dbReference type="RefSeq" id="WP_008314634.1">
    <property type="nucleotide sequence ID" value="NZ_KB372778.1"/>
</dbReference>
<sequence>MRIFFVALVIFSTFFTTSFASNVSSHTFDGNHLSMLYTIPFIGLIASVALLPLIAPKLWLNHYGKITLGWSIIFFIPLILNFGWGVGGAVLVDTLISEYIPFILLLLTLYVVSSGIQITGHFAPSPALNVMILLIGTLLASIMGTTGASMLLIRPILQANQNRRHKVHVVIFFIFLVANIGGGLTPLGDPPLFLGFLEGVSFFWTLQYMLLPVIITSSMLLMLFYLIDTKLFALEEIKPQKLKDNHFVINGKFNFILIAAVLAGIIISGFWNPNIQLEVFHSTIALENVFRDALFLLVIYLSFKFTPKQLRIDNQFNWAPILEVAKLFLGIFLTITPVILILQSPDHPVTAFLMRFAHDESGAPNNVTYFWITATLSAFLDNAPTYLVFFKMAIGDHAQGAAYLMNVIPTTLLTISMATVFTGPLTYIANAPNFMIKSIAEQQGIRMPSFFSYMLIAIGTLLPIYILLNVIFLM</sequence>
<keyword evidence="1" id="KW-1133">Transmembrane helix</keyword>
<evidence type="ECO:0000256" key="1">
    <source>
        <dbReference type="SAM" id="Phobius"/>
    </source>
</evidence>
<keyword evidence="1" id="KW-0472">Membrane</keyword>
<gene>
    <name evidence="3" type="ORF">F387_00167</name>
</gene>
<dbReference type="Proteomes" id="UP000011617">
    <property type="component" value="Unassembled WGS sequence"/>
</dbReference>
<dbReference type="HOGENOM" id="CLU_034923_0_0_6"/>
<feature type="transmembrane region" description="Helical" evidence="1">
    <location>
        <begin position="169"/>
        <end position="188"/>
    </location>
</feature>
<dbReference type="AlphaFoldDB" id="L8Y1C6"/>
<evidence type="ECO:0000313" key="4">
    <source>
        <dbReference type="Proteomes" id="UP000011617"/>
    </source>
</evidence>
<feature type="transmembrane region" description="Helical" evidence="1">
    <location>
        <begin position="208"/>
        <end position="227"/>
    </location>
</feature>
<feature type="transmembrane region" description="Helical" evidence="1">
    <location>
        <begin position="401"/>
        <end position="430"/>
    </location>
</feature>
<feature type="transmembrane region" description="Helical" evidence="1">
    <location>
        <begin position="450"/>
        <end position="473"/>
    </location>
</feature>
<feature type="transmembrane region" description="Helical" evidence="1">
    <location>
        <begin position="369"/>
        <end position="389"/>
    </location>
</feature>
<protein>
    <recommendedName>
        <fullName evidence="5">Sodium:proton antiporter</fullName>
    </recommendedName>
</protein>
<feature type="transmembrane region" description="Helical" evidence="1">
    <location>
        <begin position="67"/>
        <end position="92"/>
    </location>
</feature>
<comment type="caution">
    <text evidence="3">The sequence shown here is derived from an EMBL/GenBank/DDBJ whole genome shotgun (WGS) entry which is preliminary data.</text>
</comment>
<evidence type="ECO:0000256" key="2">
    <source>
        <dbReference type="SAM" id="SignalP"/>
    </source>
</evidence>
<dbReference type="Pfam" id="PF16980">
    <property type="entry name" value="CitMHS_2"/>
    <property type="match status" value="1"/>
</dbReference>
<feature type="transmembrane region" description="Helical" evidence="1">
    <location>
        <begin position="324"/>
        <end position="344"/>
    </location>
</feature>
<dbReference type="PATRIC" id="fig|1261130.3.peg.372"/>
<proteinExistence type="predicted"/>
<organism evidence="3 4">
    <name type="scientific">Wohlfahrtiimonas chitiniclastica SH04</name>
    <dbReference type="NCBI Taxonomy" id="1261130"/>
    <lineage>
        <taxon>Bacteria</taxon>
        <taxon>Pseudomonadati</taxon>
        <taxon>Pseudomonadota</taxon>
        <taxon>Gammaproteobacteria</taxon>
        <taxon>Cardiobacteriales</taxon>
        <taxon>Ignatzschineriaceae</taxon>
        <taxon>Wohlfahrtiimonas</taxon>
    </lineage>
</organism>
<name>L8Y1C6_9GAMM</name>
<feature type="chain" id="PRO_5003998131" description="Sodium:proton antiporter" evidence="2">
    <location>
        <begin position="21"/>
        <end position="474"/>
    </location>
</feature>
<keyword evidence="1" id="KW-0812">Transmembrane</keyword>
<keyword evidence="4" id="KW-1185">Reference proteome</keyword>
<evidence type="ECO:0008006" key="5">
    <source>
        <dbReference type="Google" id="ProtNLM"/>
    </source>
</evidence>
<dbReference type="EMBL" id="AOBV01000002">
    <property type="protein sequence ID" value="ELV08775.1"/>
    <property type="molecule type" value="Genomic_DNA"/>
</dbReference>
<evidence type="ECO:0000313" key="3">
    <source>
        <dbReference type="EMBL" id="ELV08775.1"/>
    </source>
</evidence>
<keyword evidence="2" id="KW-0732">Signal</keyword>
<feature type="transmembrane region" description="Helical" evidence="1">
    <location>
        <begin position="36"/>
        <end position="55"/>
    </location>
</feature>
<feature type="transmembrane region" description="Helical" evidence="1">
    <location>
        <begin position="247"/>
        <end position="271"/>
    </location>
</feature>
<feature type="transmembrane region" description="Helical" evidence="1">
    <location>
        <begin position="130"/>
        <end position="157"/>
    </location>
</feature>
<dbReference type="InterPro" id="IPR031566">
    <property type="entry name" value="CitMHS_2"/>
</dbReference>